<organism evidence="1 2">
    <name type="scientific">Paxillus rubicundulus Ve08.2h10</name>
    <dbReference type="NCBI Taxonomy" id="930991"/>
    <lineage>
        <taxon>Eukaryota</taxon>
        <taxon>Fungi</taxon>
        <taxon>Dikarya</taxon>
        <taxon>Basidiomycota</taxon>
        <taxon>Agaricomycotina</taxon>
        <taxon>Agaricomycetes</taxon>
        <taxon>Agaricomycetidae</taxon>
        <taxon>Boletales</taxon>
        <taxon>Paxilineae</taxon>
        <taxon>Paxillaceae</taxon>
        <taxon>Paxillus</taxon>
    </lineage>
</organism>
<dbReference type="Proteomes" id="UP000054538">
    <property type="component" value="Unassembled WGS sequence"/>
</dbReference>
<reference evidence="1 2" key="1">
    <citation type="submission" date="2014-04" db="EMBL/GenBank/DDBJ databases">
        <authorList>
            <consortium name="DOE Joint Genome Institute"/>
            <person name="Kuo A."/>
            <person name="Kohler A."/>
            <person name="Jargeat P."/>
            <person name="Nagy L.G."/>
            <person name="Floudas D."/>
            <person name="Copeland A."/>
            <person name="Barry K.W."/>
            <person name="Cichocki N."/>
            <person name="Veneault-Fourrey C."/>
            <person name="LaButti K."/>
            <person name="Lindquist E.A."/>
            <person name="Lipzen A."/>
            <person name="Lundell T."/>
            <person name="Morin E."/>
            <person name="Murat C."/>
            <person name="Sun H."/>
            <person name="Tunlid A."/>
            <person name="Henrissat B."/>
            <person name="Grigoriev I.V."/>
            <person name="Hibbett D.S."/>
            <person name="Martin F."/>
            <person name="Nordberg H.P."/>
            <person name="Cantor M.N."/>
            <person name="Hua S.X."/>
        </authorList>
    </citation>
    <scope>NUCLEOTIDE SEQUENCE [LARGE SCALE GENOMIC DNA]</scope>
    <source>
        <strain evidence="1 2">Ve08.2h10</strain>
    </source>
</reference>
<dbReference type="InParanoid" id="A0A0D0CRQ6"/>
<sequence>MLSGEEPEELQDPLVMWPKGHKSQEILPASSAPGPSAVEVNIMESCTTILIEQLAKQLANMRSWETTSNKMDLMANAEDLEHVALKVHLAESEQERMAMTMESAQAHMMINNLQSMYTGMSQFLQFNSTVGGPGGILPSALGGQAGLSQ</sequence>
<proteinExistence type="predicted"/>
<keyword evidence="2" id="KW-1185">Reference proteome</keyword>
<accession>A0A0D0CRQ6</accession>
<name>A0A0D0CRQ6_9AGAM</name>
<dbReference type="AlphaFoldDB" id="A0A0D0CRQ6"/>
<dbReference type="EMBL" id="KN826728">
    <property type="protein sequence ID" value="KIK78053.1"/>
    <property type="molecule type" value="Genomic_DNA"/>
</dbReference>
<reference evidence="2" key="2">
    <citation type="submission" date="2015-01" db="EMBL/GenBank/DDBJ databases">
        <title>Evolutionary Origins and Diversification of the Mycorrhizal Mutualists.</title>
        <authorList>
            <consortium name="DOE Joint Genome Institute"/>
            <consortium name="Mycorrhizal Genomics Consortium"/>
            <person name="Kohler A."/>
            <person name="Kuo A."/>
            <person name="Nagy L.G."/>
            <person name="Floudas D."/>
            <person name="Copeland A."/>
            <person name="Barry K.W."/>
            <person name="Cichocki N."/>
            <person name="Veneault-Fourrey C."/>
            <person name="LaButti K."/>
            <person name="Lindquist E.A."/>
            <person name="Lipzen A."/>
            <person name="Lundell T."/>
            <person name="Morin E."/>
            <person name="Murat C."/>
            <person name="Riley R."/>
            <person name="Ohm R."/>
            <person name="Sun H."/>
            <person name="Tunlid A."/>
            <person name="Henrissat B."/>
            <person name="Grigoriev I.V."/>
            <person name="Hibbett D.S."/>
            <person name="Martin F."/>
        </authorList>
    </citation>
    <scope>NUCLEOTIDE SEQUENCE [LARGE SCALE GENOMIC DNA]</scope>
    <source>
        <strain evidence="2">Ve08.2h10</strain>
    </source>
</reference>
<dbReference type="HOGENOM" id="CLU_020267_1_0_1"/>
<gene>
    <name evidence="1" type="ORF">PAXRUDRAFT_165032</name>
</gene>
<dbReference type="OrthoDB" id="2691826at2759"/>
<evidence type="ECO:0000313" key="2">
    <source>
        <dbReference type="Proteomes" id="UP000054538"/>
    </source>
</evidence>
<evidence type="ECO:0000313" key="1">
    <source>
        <dbReference type="EMBL" id="KIK78053.1"/>
    </source>
</evidence>
<protein>
    <submittedName>
        <fullName evidence="1">Uncharacterized protein</fullName>
    </submittedName>
</protein>